<dbReference type="AlphaFoldDB" id="A0A319EJ31"/>
<protein>
    <submittedName>
        <fullName evidence="1">Uncharacterized protein</fullName>
    </submittedName>
</protein>
<sequence>MAALIVGRRSPQRPQRPTIDADGVRVRSTMDEEMSPEWRTLRSSVGINPRTADARRMEKMKEMQRMWGCEAIHSPIVRLLASSLTATSALAFSWSRLAPIDHHDADYDIRLVYKSFRLYQSLGPPLLVSLAFPEHCGLGATNRVGRLRPTTCTIQGLGTAT</sequence>
<accession>A0A319EJ31</accession>
<keyword evidence="2" id="KW-1185">Reference proteome</keyword>
<proteinExistence type="predicted"/>
<dbReference type="OrthoDB" id="10619006at2759"/>
<reference evidence="1 2" key="1">
    <citation type="submission" date="2018-02" db="EMBL/GenBank/DDBJ databases">
        <title>The genomes of Aspergillus section Nigri reveals drivers in fungal speciation.</title>
        <authorList>
            <consortium name="DOE Joint Genome Institute"/>
            <person name="Vesth T.C."/>
            <person name="Nybo J."/>
            <person name="Theobald S."/>
            <person name="Brandl J."/>
            <person name="Frisvad J.C."/>
            <person name="Nielsen K.F."/>
            <person name="Lyhne E.K."/>
            <person name="Kogle M.E."/>
            <person name="Kuo A."/>
            <person name="Riley R."/>
            <person name="Clum A."/>
            <person name="Nolan M."/>
            <person name="Lipzen A."/>
            <person name="Salamov A."/>
            <person name="Henrissat B."/>
            <person name="Wiebenga A."/>
            <person name="De vries R.P."/>
            <person name="Grigoriev I.V."/>
            <person name="Mortensen U.H."/>
            <person name="Andersen M.R."/>
            <person name="Baker S.E."/>
        </authorList>
    </citation>
    <scope>NUCLEOTIDE SEQUENCE [LARGE SCALE GENOMIC DNA]</scope>
    <source>
        <strain evidence="1 2">CBS 121057</strain>
    </source>
</reference>
<evidence type="ECO:0000313" key="2">
    <source>
        <dbReference type="Proteomes" id="UP000248423"/>
    </source>
</evidence>
<organism evidence="1 2">
    <name type="scientific">Aspergillus sclerotiicarbonarius (strain CBS 121057 / IBT 28362)</name>
    <dbReference type="NCBI Taxonomy" id="1448318"/>
    <lineage>
        <taxon>Eukaryota</taxon>
        <taxon>Fungi</taxon>
        <taxon>Dikarya</taxon>
        <taxon>Ascomycota</taxon>
        <taxon>Pezizomycotina</taxon>
        <taxon>Eurotiomycetes</taxon>
        <taxon>Eurotiomycetidae</taxon>
        <taxon>Eurotiales</taxon>
        <taxon>Aspergillaceae</taxon>
        <taxon>Aspergillus</taxon>
        <taxon>Aspergillus subgen. Circumdati</taxon>
    </lineage>
</organism>
<dbReference type="Proteomes" id="UP000248423">
    <property type="component" value="Unassembled WGS sequence"/>
</dbReference>
<evidence type="ECO:0000313" key="1">
    <source>
        <dbReference type="EMBL" id="PYI10272.1"/>
    </source>
</evidence>
<name>A0A319EJ31_ASPSB</name>
<dbReference type="VEuPathDB" id="FungiDB:BO78DRAFT_415026"/>
<gene>
    <name evidence="1" type="ORF">BO78DRAFT_415026</name>
</gene>
<dbReference type="EMBL" id="KZ826323">
    <property type="protein sequence ID" value="PYI10272.1"/>
    <property type="molecule type" value="Genomic_DNA"/>
</dbReference>